<proteinExistence type="predicted"/>
<dbReference type="HOGENOM" id="CLU_2086549_0_0_1"/>
<keyword evidence="2" id="KW-1185">Reference proteome</keyword>
<gene>
    <name evidence="1" type="ORF">GSTUM_00003476001</name>
</gene>
<reference evidence="1 2" key="1">
    <citation type="journal article" date="2010" name="Nature">
        <title>Perigord black truffle genome uncovers evolutionary origins and mechanisms of symbiosis.</title>
        <authorList>
            <person name="Martin F."/>
            <person name="Kohler A."/>
            <person name="Murat C."/>
            <person name="Balestrini R."/>
            <person name="Coutinho P.M."/>
            <person name="Jaillon O."/>
            <person name="Montanini B."/>
            <person name="Morin E."/>
            <person name="Noel B."/>
            <person name="Percudani R."/>
            <person name="Porcel B."/>
            <person name="Rubini A."/>
            <person name="Amicucci A."/>
            <person name="Amselem J."/>
            <person name="Anthouard V."/>
            <person name="Arcioni S."/>
            <person name="Artiguenave F."/>
            <person name="Aury J.M."/>
            <person name="Ballario P."/>
            <person name="Bolchi A."/>
            <person name="Brenna A."/>
            <person name="Brun A."/>
            <person name="Buee M."/>
            <person name="Cantarel B."/>
            <person name="Chevalier G."/>
            <person name="Couloux A."/>
            <person name="Da Silva C."/>
            <person name="Denoeud F."/>
            <person name="Duplessis S."/>
            <person name="Ghignone S."/>
            <person name="Hilselberger B."/>
            <person name="Iotti M."/>
            <person name="Marcais B."/>
            <person name="Mello A."/>
            <person name="Miranda M."/>
            <person name="Pacioni G."/>
            <person name="Quesneville H."/>
            <person name="Riccioni C."/>
            <person name="Ruotolo R."/>
            <person name="Splivallo R."/>
            <person name="Stocchi V."/>
            <person name="Tisserant E."/>
            <person name="Viscomi A.R."/>
            <person name="Zambonelli A."/>
            <person name="Zampieri E."/>
            <person name="Henrissat B."/>
            <person name="Lebrun M.H."/>
            <person name="Paolocci F."/>
            <person name="Bonfante P."/>
            <person name="Ottonello S."/>
            <person name="Wincker P."/>
        </authorList>
    </citation>
    <scope>NUCLEOTIDE SEQUENCE [LARGE SCALE GENOMIC DNA]</scope>
    <source>
        <strain evidence="1 2">Mel28</strain>
    </source>
</reference>
<accession>D5GA03</accession>
<dbReference type="InParanoid" id="D5GA03"/>
<evidence type="ECO:0000313" key="2">
    <source>
        <dbReference type="Proteomes" id="UP000006911"/>
    </source>
</evidence>
<dbReference type="EMBL" id="FN430068">
    <property type="protein sequence ID" value="CAZ81346.1"/>
    <property type="molecule type" value="Genomic_DNA"/>
</dbReference>
<dbReference type="Proteomes" id="UP000006911">
    <property type="component" value="Unassembled WGS sequence"/>
</dbReference>
<sequence length="117" mass="13079">MPVSYRCSSAVLSHNPPHSHPYLSSPTNPCAPSHDPPHPPFHIRFCLPSPPIAKKRHSFITDIRSWTRLGACAPGVCGLSELPWCIMSYHIAFPFSFPDLFVSRGEKETRFVSALRP</sequence>
<evidence type="ECO:0000313" key="1">
    <source>
        <dbReference type="EMBL" id="CAZ81346.1"/>
    </source>
</evidence>
<name>D5GA03_TUBMM</name>
<organism evidence="1 2">
    <name type="scientific">Tuber melanosporum (strain Mel28)</name>
    <name type="common">Perigord black truffle</name>
    <dbReference type="NCBI Taxonomy" id="656061"/>
    <lineage>
        <taxon>Eukaryota</taxon>
        <taxon>Fungi</taxon>
        <taxon>Dikarya</taxon>
        <taxon>Ascomycota</taxon>
        <taxon>Pezizomycotina</taxon>
        <taxon>Pezizomycetes</taxon>
        <taxon>Pezizales</taxon>
        <taxon>Tuberaceae</taxon>
        <taxon>Tuber</taxon>
    </lineage>
</organism>
<dbReference type="AlphaFoldDB" id="D5GA03"/>
<protein>
    <submittedName>
        <fullName evidence="1">(Perigord truffle) hypothetical protein</fullName>
    </submittedName>
</protein>
<dbReference type="KEGG" id="tml:GSTUM_00003476001"/>